<keyword evidence="1" id="KW-0472">Membrane</keyword>
<dbReference type="STRING" id="1798228.SAMN05216574_11870"/>
<accession>A0A1I2K2N3</accession>
<dbReference type="Proteomes" id="UP000198589">
    <property type="component" value="Unassembled WGS sequence"/>
</dbReference>
<feature type="signal peptide" evidence="2">
    <location>
        <begin position="1"/>
        <end position="23"/>
    </location>
</feature>
<reference evidence="4" key="1">
    <citation type="submission" date="2016-10" db="EMBL/GenBank/DDBJ databases">
        <authorList>
            <person name="Varghese N."/>
            <person name="Submissions S."/>
        </authorList>
    </citation>
    <scope>NUCLEOTIDE SEQUENCE [LARGE SCALE GENOMIC DNA]</scope>
    <source>
        <strain evidence="4">DSM 46838</strain>
    </source>
</reference>
<feature type="transmembrane region" description="Helical" evidence="1">
    <location>
        <begin position="149"/>
        <end position="171"/>
    </location>
</feature>
<proteinExistence type="predicted"/>
<dbReference type="AlphaFoldDB" id="A0A1I2K2N3"/>
<dbReference type="OrthoDB" id="8481923at2"/>
<dbReference type="Pfam" id="PF13803">
    <property type="entry name" value="DUF4184"/>
    <property type="match status" value="1"/>
</dbReference>
<dbReference type="InterPro" id="IPR025238">
    <property type="entry name" value="DUF4184"/>
</dbReference>
<feature type="transmembrane region" description="Helical" evidence="1">
    <location>
        <begin position="47"/>
        <end position="76"/>
    </location>
</feature>
<name>A0A1I2K2N3_9ACTN</name>
<feature type="transmembrane region" description="Helical" evidence="1">
    <location>
        <begin position="212"/>
        <end position="235"/>
    </location>
</feature>
<dbReference type="EMBL" id="FOND01000018">
    <property type="protein sequence ID" value="SFF59467.1"/>
    <property type="molecule type" value="Genomic_DNA"/>
</dbReference>
<organism evidence="3 4">
    <name type="scientific">Blastococcus tunisiensis</name>
    <dbReference type="NCBI Taxonomy" id="1798228"/>
    <lineage>
        <taxon>Bacteria</taxon>
        <taxon>Bacillati</taxon>
        <taxon>Actinomycetota</taxon>
        <taxon>Actinomycetes</taxon>
        <taxon>Geodermatophilales</taxon>
        <taxon>Geodermatophilaceae</taxon>
        <taxon>Blastococcus</taxon>
    </lineage>
</organism>
<feature type="transmembrane region" description="Helical" evidence="1">
    <location>
        <begin position="102"/>
        <end position="120"/>
    </location>
</feature>
<keyword evidence="1" id="KW-0812">Transmembrane</keyword>
<feature type="chain" id="PRO_5011441312" description="DUF4184 family protein" evidence="2">
    <location>
        <begin position="24"/>
        <end position="245"/>
    </location>
</feature>
<keyword evidence="1" id="KW-1133">Transmembrane helix</keyword>
<evidence type="ECO:0000313" key="4">
    <source>
        <dbReference type="Proteomes" id="UP000198589"/>
    </source>
</evidence>
<gene>
    <name evidence="3" type="ORF">SAMN05216574_11870</name>
</gene>
<protein>
    <recommendedName>
        <fullName evidence="5">DUF4184 family protein</fullName>
    </recommendedName>
</protein>
<feature type="transmembrane region" description="Helical" evidence="1">
    <location>
        <begin position="183"/>
        <end position="206"/>
    </location>
</feature>
<sequence length="245" mass="25226">MPFTPAHAAAVLPFLRTSLPASALVAGSVAPDLPFYLPGSPSLPTHTAWAVVTLDVLLAAAAWALWHGLLAAPALAAAPRGLRGRLAGVPLGVRVRLRSPAAVGRSLLALALGAATHVLLDEFTHPGRWGSELVPGLADTWGLLPGYRWLQYAGSVLGCAILLGWLVRWWLRTPATTVPARPARWWPWVLLVTGGVVPGGLAALAAPGIGSAVYGAATWGGGTAALVAVALATAWQVRAARRGAT</sequence>
<dbReference type="RefSeq" id="WP_092202340.1">
    <property type="nucleotide sequence ID" value="NZ_FOND01000018.1"/>
</dbReference>
<evidence type="ECO:0000256" key="1">
    <source>
        <dbReference type="SAM" id="Phobius"/>
    </source>
</evidence>
<keyword evidence="2" id="KW-0732">Signal</keyword>
<evidence type="ECO:0000256" key="2">
    <source>
        <dbReference type="SAM" id="SignalP"/>
    </source>
</evidence>
<evidence type="ECO:0008006" key="5">
    <source>
        <dbReference type="Google" id="ProtNLM"/>
    </source>
</evidence>
<evidence type="ECO:0000313" key="3">
    <source>
        <dbReference type="EMBL" id="SFF59467.1"/>
    </source>
</evidence>
<keyword evidence="4" id="KW-1185">Reference proteome</keyword>